<keyword evidence="1" id="KW-0812">Transmembrane</keyword>
<keyword evidence="3" id="KW-1185">Reference proteome</keyword>
<sequence>MVWLEQLMERLPWMYYSVLCLVVFNVLDHMHRCHFLNKIIFIPRCSIHLLRRQSLITKFLFPSKRPNSRKNRLILLLQSLDPLLPLFPCATSAVQLHFPHLPPTPHHHVTIQPPHLLPCM</sequence>
<evidence type="ECO:0000313" key="3">
    <source>
        <dbReference type="Proteomes" id="UP000240493"/>
    </source>
</evidence>
<name>A0A2T3Z212_TRIA4</name>
<gene>
    <name evidence="2" type="ORF">M441DRAFT_239867</name>
</gene>
<evidence type="ECO:0000256" key="1">
    <source>
        <dbReference type="SAM" id="Phobius"/>
    </source>
</evidence>
<proteinExistence type="predicted"/>
<organism evidence="2 3">
    <name type="scientific">Trichoderma asperellum (strain ATCC 204424 / CBS 433.97 / NBRC 101777)</name>
    <dbReference type="NCBI Taxonomy" id="1042311"/>
    <lineage>
        <taxon>Eukaryota</taxon>
        <taxon>Fungi</taxon>
        <taxon>Dikarya</taxon>
        <taxon>Ascomycota</taxon>
        <taxon>Pezizomycotina</taxon>
        <taxon>Sordariomycetes</taxon>
        <taxon>Hypocreomycetidae</taxon>
        <taxon>Hypocreales</taxon>
        <taxon>Hypocreaceae</taxon>
        <taxon>Trichoderma</taxon>
    </lineage>
</organism>
<keyword evidence="1" id="KW-1133">Transmembrane helix</keyword>
<evidence type="ECO:0000313" key="2">
    <source>
        <dbReference type="EMBL" id="PTB38845.1"/>
    </source>
</evidence>
<reference evidence="2 3" key="1">
    <citation type="submission" date="2016-07" db="EMBL/GenBank/DDBJ databases">
        <title>Multiple horizontal gene transfer events from other fungi enriched the ability of initially mycotrophic Trichoderma (Ascomycota) to feed on dead plant biomass.</title>
        <authorList>
            <consortium name="DOE Joint Genome Institute"/>
            <person name="Aerts A."/>
            <person name="Atanasova L."/>
            <person name="Chenthamara K."/>
            <person name="Zhang J."/>
            <person name="Grujic M."/>
            <person name="Henrissat B."/>
            <person name="Kuo A."/>
            <person name="Salamov A."/>
            <person name="Lipzen A."/>
            <person name="Labutti K."/>
            <person name="Barry K."/>
            <person name="Miao Y."/>
            <person name="Rahimi M.J."/>
            <person name="Shen Q."/>
            <person name="Grigoriev I.V."/>
            <person name="Kubicek C.P."/>
            <person name="Druzhinina I.S."/>
        </authorList>
    </citation>
    <scope>NUCLEOTIDE SEQUENCE [LARGE SCALE GENOMIC DNA]</scope>
    <source>
        <strain evidence="2 3">CBS 433.97</strain>
    </source>
</reference>
<keyword evidence="1" id="KW-0472">Membrane</keyword>
<dbReference type="EMBL" id="KZ679265">
    <property type="protein sequence ID" value="PTB38845.1"/>
    <property type="molecule type" value="Genomic_DNA"/>
</dbReference>
<accession>A0A2T3Z212</accession>
<dbReference type="AlphaFoldDB" id="A0A2T3Z212"/>
<dbReference type="Proteomes" id="UP000240493">
    <property type="component" value="Unassembled WGS sequence"/>
</dbReference>
<protein>
    <submittedName>
        <fullName evidence="2">Uncharacterized protein</fullName>
    </submittedName>
</protein>
<feature type="transmembrane region" description="Helical" evidence="1">
    <location>
        <begin position="13"/>
        <end position="30"/>
    </location>
</feature>